<gene>
    <name evidence="2" type="ORF">SAMN05216240_0784</name>
</gene>
<sequence length="86" mass="9989">MRNLLKNRLIEVIDNVSEGEFVGVVNFIKNLKFKDEKEENEILNDVELIAFNFTTSMIIFSVCFSTNLLLRCKPFSIIKIVNKFSL</sequence>
<name>A0ABY1S703_CALBS</name>
<dbReference type="RefSeq" id="WP_015908595.1">
    <property type="nucleotide sequence ID" value="NZ_FUZJ01000001.1"/>
</dbReference>
<evidence type="ECO:0000313" key="3">
    <source>
        <dbReference type="Proteomes" id="UP000196803"/>
    </source>
</evidence>
<comment type="caution">
    <text evidence="2">The sequence shown here is derived from an EMBL/GenBank/DDBJ whole genome shotgun (WGS) entry which is preliminary data.</text>
</comment>
<keyword evidence="1" id="KW-1133">Transmembrane helix</keyword>
<feature type="transmembrane region" description="Helical" evidence="1">
    <location>
        <begin position="49"/>
        <end position="70"/>
    </location>
</feature>
<dbReference type="GeneID" id="31773615"/>
<evidence type="ECO:0000256" key="1">
    <source>
        <dbReference type="SAM" id="Phobius"/>
    </source>
</evidence>
<organism evidence="2 3">
    <name type="scientific">Caldicellulosiruptor bescii</name>
    <name type="common">Anaerocellum thermophilum</name>
    <dbReference type="NCBI Taxonomy" id="31899"/>
    <lineage>
        <taxon>Bacteria</taxon>
        <taxon>Bacillati</taxon>
        <taxon>Bacillota</taxon>
        <taxon>Bacillota incertae sedis</taxon>
        <taxon>Caldicellulosiruptorales</taxon>
        <taxon>Caldicellulosiruptoraceae</taxon>
        <taxon>Caldicellulosiruptor</taxon>
    </lineage>
</organism>
<dbReference type="EMBL" id="FXXC01000001">
    <property type="protein sequence ID" value="SMR92036.1"/>
    <property type="molecule type" value="Genomic_DNA"/>
</dbReference>
<proteinExistence type="predicted"/>
<keyword evidence="1" id="KW-0472">Membrane</keyword>
<protein>
    <submittedName>
        <fullName evidence="2">Uncharacterized protein</fullName>
    </submittedName>
</protein>
<keyword evidence="3" id="KW-1185">Reference proteome</keyword>
<dbReference type="Proteomes" id="UP000196803">
    <property type="component" value="Unassembled WGS sequence"/>
</dbReference>
<reference evidence="2 3" key="1">
    <citation type="submission" date="2017-05" db="EMBL/GenBank/DDBJ databases">
        <authorList>
            <person name="Varghese N."/>
            <person name="Submissions S."/>
        </authorList>
    </citation>
    <scope>NUCLEOTIDE SEQUENCE [LARGE SCALE GENOMIC DNA]</scope>
    <source>
        <strain evidence="2 3">MACB1020</strain>
    </source>
</reference>
<keyword evidence="1" id="KW-0812">Transmembrane</keyword>
<accession>A0ABY1S703</accession>
<evidence type="ECO:0000313" key="2">
    <source>
        <dbReference type="EMBL" id="SMR92036.1"/>
    </source>
</evidence>